<sequence length="348" mass="36652">MSFVSTFSGRFSVRSRLVGLFGVVALLHAIGWGVLLLVVTPSRPGLLGTGVLAYSLGLRHAFDADHIAAIDNTTRAFLEEGRRQVGVGFFFSLGHSTVVAAMALALAVATGVAQAELPMLRDIGGLFGTVVSGGFLYVIGIVNLIVLVDLVRAFRRTRAADDADDDSLDAHLGDRGLLNRFVSRFYERIDRSWQLYPLGVLFGLGFDTASEIALLAVAAGAASSGVSVTGILVLPVLFAAGMCALDTADGAFMAYAYDWAFTTPTRKLYYNVTVTAISVVVALFVGTVELAQVLASTLDLHGAVWTALRTLSLGALGYAVVALFAVAWALSYGVWKLGGFDDGTADAT</sequence>
<reference evidence="9 10" key="1">
    <citation type="submission" date="2013-09" db="EMBL/GenBank/DDBJ databases">
        <title>Whole genome sequencing of Halarchaeum acidiphilum strain MH1-52-1.</title>
        <authorList>
            <person name="Shimane Y."/>
            <person name="Minegishi H."/>
            <person name="Nishi S."/>
            <person name="Echigo A."/>
            <person name="Shuto A."/>
            <person name="Konishi M."/>
            <person name="Ito T."/>
            <person name="Ohkuma M."/>
            <person name="Ohta Y."/>
            <person name="Nagano Y."/>
            <person name="Tsubouchi T."/>
            <person name="Mori K."/>
            <person name="Usui K."/>
            <person name="Kamekura M."/>
            <person name="Usami R."/>
            <person name="Takaki Y."/>
            <person name="Hatada Y."/>
        </authorList>
    </citation>
    <scope>NUCLEOTIDE SEQUENCE [LARGE SCALE GENOMIC DNA]</scope>
    <source>
        <strain evidence="9 10">JCM 16109</strain>
    </source>
</reference>
<dbReference type="Pfam" id="PF03824">
    <property type="entry name" value="NicO"/>
    <property type="match status" value="1"/>
</dbReference>
<evidence type="ECO:0000256" key="5">
    <source>
        <dbReference type="ARBA" id="ARBA00022692"/>
    </source>
</evidence>
<keyword evidence="4" id="KW-0533">Nickel</keyword>
<evidence type="ECO:0000256" key="6">
    <source>
        <dbReference type="ARBA" id="ARBA00022989"/>
    </source>
</evidence>
<feature type="transmembrane region" description="Helical" evidence="8">
    <location>
        <begin position="85"/>
        <end position="113"/>
    </location>
</feature>
<evidence type="ECO:0000256" key="7">
    <source>
        <dbReference type="ARBA" id="ARBA00023136"/>
    </source>
</evidence>
<dbReference type="Proteomes" id="UP000016986">
    <property type="component" value="Unassembled WGS sequence"/>
</dbReference>
<protein>
    <recommendedName>
        <fullName evidence="8">Nickel/cobalt efflux system</fullName>
    </recommendedName>
</protein>
<evidence type="ECO:0000313" key="9">
    <source>
        <dbReference type="EMBL" id="GAD53254.1"/>
    </source>
</evidence>
<organism evidence="9 10">
    <name type="scientific">Halarchaeum acidiphilum MH1-52-1</name>
    <dbReference type="NCBI Taxonomy" id="1261545"/>
    <lineage>
        <taxon>Archaea</taxon>
        <taxon>Methanobacteriati</taxon>
        <taxon>Methanobacteriota</taxon>
        <taxon>Stenosarchaea group</taxon>
        <taxon>Halobacteria</taxon>
        <taxon>Halobacteriales</taxon>
        <taxon>Halobacteriaceae</taxon>
    </lineage>
</organism>
<evidence type="ECO:0000313" key="10">
    <source>
        <dbReference type="Proteomes" id="UP000016986"/>
    </source>
</evidence>
<dbReference type="GO" id="GO:0005886">
    <property type="term" value="C:plasma membrane"/>
    <property type="evidence" value="ECO:0007669"/>
    <property type="project" value="UniProtKB-SubCell"/>
</dbReference>
<dbReference type="PANTHER" id="PTHR31611:SF0">
    <property type="entry name" value="HIGH-AFFINITY NICKEL TRANSPORT PROTEIN NIC1"/>
    <property type="match status" value="1"/>
</dbReference>
<evidence type="ECO:0000256" key="4">
    <source>
        <dbReference type="ARBA" id="ARBA00022596"/>
    </source>
</evidence>
<feature type="transmembrane region" description="Helical" evidence="8">
    <location>
        <begin position="20"/>
        <end position="39"/>
    </location>
</feature>
<evidence type="ECO:0000256" key="2">
    <source>
        <dbReference type="ARBA" id="ARBA00010892"/>
    </source>
</evidence>
<dbReference type="eggNOG" id="arCOG06023">
    <property type="taxonomic scope" value="Archaea"/>
</dbReference>
<keyword evidence="10" id="KW-1185">Reference proteome</keyword>
<evidence type="ECO:0000256" key="1">
    <source>
        <dbReference type="ARBA" id="ARBA00004127"/>
    </source>
</evidence>
<accession>U3A6G3</accession>
<dbReference type="InterPro" id="IPR004688">
    <property type="entry name" value="Ni/Co_transpt"/>
</dbReference>
<dbReference type="GO" id="GO:0015099">
    <property type="term" value="F:nickel cation transmembrane transporter activity"/>
    <property type="evidence" value="ECO:0007669"/>
    <property type="project" value="UniProtKB-UniRule"/>
</dbReference>
<comment type="similarity">
    <text evidence="2 8">Belongs to the NiCoT transporter (TC 2.A.52) family.</text>
</comment>
<feature type="transmembrane region" description="Helical" evidence="8">
    <location>
        <begin position="315"/>
        <end position="335"/>
    </location>
</feature>
<feature type="transmembrane region" description="Helical" evidence="8">
    <location>
        <begin position="268"/>
        <end position="295"/>
    </location>
</feature>
<feature type="transmembrane region" description="Helical" evidence="8">
    <location>
        <begin position="125"/>
        <end position="148"/>
    </location>
</feature>
<dbReference type="RefSeq" id="WP_020222481.1">
    <property type="nucleotide sequence ID" value="NZ_BATA01000055.1"/>
</dbReference>
<proteinExistence type="inferred from homology"/>
<keyword evidence="6 8" id="KW-1133">Transmembrane helix</keyword>
<dbReference type="EMBL" id="BATA01000055">
    <property type="protein sequence ID" value="GAD53254.1"/>
    <property type="molecule type" value="Genomic_DNA"/>
</dbReference>
<name>U3A6G3_9EURY</name>
<comment type="subcellular location">
    <subcellularLocation>
        <location evidence="8">Cell membrane</location>
        <topology evidence="8">Multi-pass membrane protein</topology>
    </subcellularLocation>
    <subcellularLocation>
        <location evidence="1">Endomembrane system</location>
        <topology evidence="1">Multi-pass membrane protein</topology>
    </subcellularLocation>
</comment>
<feature type="transmembrane region" description="Helical" evidence="8">
    <location>
        <begin position="231"/>
        <end position="256"/>
    </location>
</feature>
<dbReference type="OrthoDB" id="11596at2157"/>
<dbReference type="GO" id="GO:0012505">
    <property type="term" value="C:endomembrane system"/>
    <property type="evidence" value="ECO:0007669"/>
    <property type="project" value="UniProtKB-SubCell"/>
</dbReference>
<dbReference type="NCBIfam" id="TIGR00802">
    <property type="entry name" value="nico"/>
    <property type="match status" value="1"/>
</dbReference>
<gene>
    <name evidence="9" type="ORF">MBEHAL_2014</name>
</gene>
<comment type="caution">
    <text evidence="9">The sequence shown here is derived from an EMBL/GenBank/DDBJ whole genome shotgun (WGS) entry which is preliminary data.</text>
</comment>
<keyword evidence="3 8" id="KW-0813">Transport</keyword>
<feature type="transmembrane region" description="Helical" evidence="8">
    <location>
        <begin position="195"/>
        <end position="219"/>
    </location>
</feature>
<evidence type="ECO:0000256" key="3">
    <source>
        <dbReference type="ARBA" id="ARBA00022448"/>
    </source>
</evidence>
<evidence type="ECO:0000256" key="8">
    <source>
        <dbReference type="RuleBase" id="RU362101"/>
    </source>
</evidence>
<keyword evidence="5 8" id="KW-0812">Transmembrane</keyword>
<keyword evidence="7 8" id="KW-0472">Membrane</keyword>
<dbReference type="InterPro" id="IPR011541">
    <property type="entry name" value="Ni/Co_transpt_high_affinity"/>
</dbReference>
<dbReference type="PANTHER" id="PTHR31611">
    <property type="entry name" value="HIGH-AFFINITY NICKEL TRANSPORT PROTEIN NIC1"/>
    <property type="match status" value="1"/>
</dbReference>
<dbReference type="AlphaFoldDB" id="U3A6G3"/>